<feature type="chain" id="PRO_5023007020" evidence="1">
    <location>
        <begin position="23"/>
        <end position="187"/>
    </location>
</feature>
<organism evidence="2 3">
    <name type="scientific">Coprinopsis marcescibilis</name>
    <name type="common">Agaric fungus</name>
    <name type="synonym">Psathyrella marcescibilis</name>
    <dbReference type="NCBI Taxonomy" id="230819"/>
    <lineage>
        <taxon>Eukaryota</taxon>
        <taxon>Fungi</taxon>
        <taxon>Dikarya</taxon>
        <taxon>Basidiomycota</taxon>
        <taxon>Agaricomycotina</taxon>
        <taxon>Agaricomycetes</taxon>
        <taxon>Agaricomycetidae</taxon>
        <taxon>Agaricales</taxon>
        <taxon>Agaricineae</taxon>
        <taxon>Psathyrellaceae</taxon>
        <taxon>Coprinopsis</taxon>
    </lineage>
</organism>
<sequence>MLARPSTLLSLTALIAAQIANAVDIRVYQTSDNCNANTFIQCSNVNTAACCTTNNGRSAFVTGNFGTVTAYDVQACGNSGPRVRTSAGRCLWPGVNFVIRAVKWEPVAFPSSARQSEVVSDGPDSEQTASASAQCLEANSFGYIDEVTGEEVIYTIPDDRRAAILDAVGKGDRAALKANSLGLDRVQ</sequence>
<feature type="signal peptide" evidence="1">
    <location>
        <begin position="1"/>
        <end position="22"/>
    </location>
</feature>
<dbReference type="OrthoDB" id="2949332at2759"/>
<evidence type="ECO:0000313" key="2">
    <source>
        <dbReference type="EMBL" id="TFK19932.1"/>
    </source>
</evidence>
<name>A0A5C3KIQ6_COPMA</name>
<keyword evidence="3" id="KW-1185">Reference proteome</keyword>
<accession>A0A5C3KIQ6</accession>
<reference evidence="2 3" key="1">
    <citation type="journal article" date="2019" name="Nat. Ecol. Evol.">
        <title>Megaphylogeny resolves global patterns of mushroom evolution.</title>
        <authorList>
            <person name="Varga T."/>
            <person name="Krizsan K."/>
            <person name="Foldi C."/>
            <person name="Dima B."/>
            <person name="Sanchez-Garcia M."/>
            <person name="Sanchez-Ramirez S."/>
            <person name="Szollosi G.J."/>
            <person name="Szarkandi J.G."/>
            <person name="Papp V."/>
            <person name="Albert L."/>
            <person name="Andreopoulos W."/>
            <person name="Angelini C."/>
            <person name="Antonin V."/>
            <person name="Barry K.W."/>
            <person name="Bougher N.L."/>
            <person name="Buchanan P."/>
            <person name="Buyck B."/>
            <person name="Bense V."/>
            <person name="Catcheside P."/>
            <person name="Chovatia M."/>
            <person name="Cooper J."/>
            <person name="Damon W."/>
            <person name="Desjardin D."/>
            <person name="Finy P."/>
            <person name="Geml J."/>
            <person name="Haridas S."/>
            <person name="Hughes K."/>
            <person name="Justo A."/>
            <person name="Karasinski D."/>
            <person name="Kautmanova I."/>
            <person name="Kiss B."/>
            <person name="Kocsube S."/>
            <person name="Kotiranta H."/>
            <person name="LaButti K.M."/>
            <person name="Lechner B.E."/>
            <person name="Liimatainen K."/>
            <person name="Lipzen A."/>
            <person name="Lukacs Z."/>
            <person name="Mihaltcheva S."/>
            <person name="Morgado L.N."/>
            <person name="Niskanen T."/>
            <person name="Noordeloos M.E."/>
            <person name="Ohm R.A."/>
            <person name="Ortiz-Santana B."/>
            <person name="Ovrebo C."/>
            <person name="Racz N."/>
            <person name="Riley R."/>
            <person name="Savchenko A."/>
            <person name="Shiryaev A."/>
            <person name="Soop K."/>
            <person name="Spirin V."/>
            <person name="Szebenyi C."/>
            <person name="Tomsovsky M."/>
            <person name="Tulloss R.E."/>
            <person name="Uehling J."/>
            <person name="Grigoriev I.V."/>
            <person name="Vagvolgyi C."/>
            <person name="Papp T."/>
            <person name="Martin F.M."/>
            <person name="Miettinen O."/>
            <person name="Hibbett D.S."/>
            <person name="Nagy L.G."/>
        </authorList>
    </citation>
    <scope>NUCLEOTIDE SEQUENCE [LARGE SCALE GENOMIC DNA]</scope>
    <source>
        <strain evidence="2 3">CBS 121175</strain>
    </source>
</reference>
<evidence type="ECO:0000256" key="1">
    <source>
        <dbReference type="SAM" id="SignalP"/>
    </source>
</evidence>
<evidence type="ECO:0000313" key="3">
    <source>
        <dbReference type="Proteomes" id="UP000307440"/>
    </source>
</evidence>
<keyword evidence="1" id="KW-0732">Signal</keyword>
<proteinExistence type="predicted"/>
<dbReference type="Proteomes" id="UP000307440">
    <property type="component" value="Unassembled WGS sequence"/>
</dbReference>
<gene>
    <name evidence="2" type="ORF">FA15DRAFT_674014</name>
</gene>
<protein>
    <submittedName>
        <fullName evidence="2">Uncharacterized protein</fullName>
    </submittedName>
</protein>
<dbReference type="AlphaFoldDB" id="A0A5C3KIQ6"/>
<dbReference type="EMBL" id="ML210319">
    <property type="protein sequence ID" value="TFK19932.1"/>
    <property type="molecule type" value="Genomic_DNA"/>
</dbReference>